<dbReference type="AlphaFoldDB" id="A0AAN9ENL5"/>
<comment type="caution">
    <text evidence="1">The sequence shown here is derived from an EMBL/GenBank/DDBJ whole genome shotgun (WGS) entry which is preliminary data.</text>
</comment>
<dbReference type="Proteomes" id="UP001372338">
    <property type="component" value="Unassembled WGS sequence"/>
</dbReference>
<keyword evidence="2" id="KW-1185">Reference proteome</keyword>
<gene>
    <name evidence="1" type="ORF">RIF29_32635</name>
</gene>
<evidence type="ECO:0000313" key="1">
    <source>
        <dbReference type="EMBL" id="KAK7258150.1"/>
    </source>
</evidence>
<accession>A0AAN9ENL5</accession>
<protein>
    <submittedName>
        <fullName evidence="1">Uncharacterized protein</fullName>
    </submittedName>
</protein>
<dbReference type="EMBL" id="JAYWIO010000006">
    <property type="protein sequence ID" value="KAK7258150.1"/>
    <property type="molecule type" value="Genomic_DNA"/>
</dbReference>
<reference evidence="1 2" key="1">
    <citation type="submission" date="2024-01" db="EMBL/GenBank/DDBJ databases">
        <title>The genomes of 5 underutilized Papilionoideae crops provide insights into root nodulation and disease resistanc.</title>
        <authorList>
            <person name="Yuan L."/>
        </authorList>
    </citation>
    <scope>NUCLEOTIDE SEQUENCE [LARGE SCALE GENOMIC DNA]</scope>
    <source>
        <strain evidence="1">ZHUSHIDOU_FW_LH</strain>
        <tissue evidence="1">Leaf</tissue>
    </source>
</reference>
<name>A0AAN9ENL5_CROPI</name>
<evidence type="ECO:0000313" key="2">
    <source>
        <dbReference type="Proteomes" id="UP001372338"/>
    </source>
</evidence>
<sequence>MEPVFPVLLVSESDHKDKIPLHSDKYEFKSKQQNQIYRVTRQVMGKKAFLPIPSFASLFAYSSLQPNNITISNQNTTRRKINWKQKRIEGCGTMTKLLKVQPN</sequence>
<organism evidence="1 2">
    <name type="scientific">Crotalaria pallida</name>
    <name type="common">Smooth rattlebox</name>
    <name type="synonym">Crotalaria striata</name>
    <dbReference type="NCBI Taxonomy" id="3830"/>
    <lineage>
        <taxon>Eukaryota</taxon>
        <taxon>Viridiplantae</taxon>
        <taxon>Streptophyta</taxon>
        <taxon>Embryophyta</taxon>
        <taxon>Tracheophyta</taxon>
        <taxon>Spermatophyta</taxon>
        <taxon>Magnoliopsida</taxon>
        <taxon>eudicotyledons</taxon>
        <taxon>Gunneridae</taxon>
        <taxon>Pentapetalae</taxon>
        <taxon>rosids</taxon>
        <taxon>fabids</taxon>
        <taxon>Fabales</taxon>
        <taxon>Fabaceae</taxon>
        <taxon>Papilionoideae</taxon>
        <taxon>50 kb inversion clade</taxon>
        <taxon>genistoids sensu lato</taxon>
        <taxon>core genistoids</taxon>
        <taxon>Crotalarieae</taxon>
        <taxon>Crotalaria</taxon>
    </lineage>
</organism>
<proteinExistence type="predicted"/>